<dbReference type="EMBL" id="NETL01000022">
    <property type="protein sequence ID" value="OTN66598.1"/>
    <property type="molecule type" value="Genomic_DNA"/>
</dbReference>
<keyword evidence="1" id="KW-0677">Repeat</keyword>
<organism evidence="3 4">
    <name type="scientific">Plasmodium knowlesi</name>
    <dbReference type="NCBI Taxonomy" id="5850"/>
    <lineage>
        <taxon>Eukaryota</taxon>
        <taxon>Sar</taxon>
        <taxon>Alveolata</taxon>
        <taxon>Apicomplexa</taxon>
        <taxon>Aconoidasida</taxon>
        <taxon>Haemosporida</taxon>
        <taxon>Plasmodiidae</taxon>
        <taxon>Plasmodium</taxon>
        <taxon>Plasmodium (Plasmodium)</taxon>
    </lineage>
</organism>
<dbReference type="AlphaFoldDB" id="A0A1Y3DU07"/>
<comment type="caution">
    <text evidence="3">The sequence shown here is derived from an EMBL/GenBank/DDBJ whole genome shotgun (WGS) entry which is preliminary data.</text>
</comment>
<dbReference type="Proteomes" id="UP000195012">
    <property type="component" value="Unassembled WGS sequence"/>
</dbReference>
<dbReference type="VEuPathDB" id="PlasmoDB:PKA1H_040020600"/>
<protein>
    <recommendedName>
        <fullName evidence="5">MORN repeat protein</fullName>
    </recommendedName>
</protein>
<evidence type="ECO:0000313" key="4">
    <source>
        <dbReference type="Proteomes" id="UP000195012"/>
    </source>
</evidence>
<dbReference type="SUPFAM" id="SSF82185">
    <property type="entry name" value="Histone H3 K4-specific methyltransferase SET7/9 N-terminal domain"/>
    <property type="match status" value="1"/>
</dbReference>
<gene>
    <name evidence="3" type="ORF">PKNOH_S08493400</name>
</gene>
<accession>A0A1Y3DU07</accession>
<proteinExistence type="predicted"/>
<evidence type="ECO:0000256" key="1">
    <source>
        <dbReference type="ARBA" id="ARBA00022737"/>
    </source>
</evidence>
<name>A0A1Y3DU07_PLAKN</name>
<dbReference type="eggNOG" id="KOG0229">
    <property type="taxonomic scope" value="Eukaryota"/>
</dbReference>
<dbReference type="PANTHER" id="PTHR43215">
    <property type="entry name" value="RADIAL SPOKE HEAD 1 HOMOLOG"/>
    <property type="match status" value="1"/>
</dbReference>
<evidence type="ECO:0000313" key="3">
    <source>
        <dbReference type="EMBL" id="OTN66598.1"/>
    </source>
</evidence>
<dbReference type="Gene3D" id="2.20.110.10">
    <property type="entry name" value="Histone H3 K4-specific methyltransferase SET7/9 N-terminal domain"/>
    <property type="match status" value="1"/>
</dbReference>
<evidence type="ECO:0000256" key="2">
    <source>
        <dbReference type="SAM" id="MobiDB-lite"/>
    </source>
</evidence>
<dbReference type="OrthoDB" id="270720at2759"/>
<dbReference type="OMA" id="KIKWISH"/>
<dbReference type="VEuPathDB" id="PlasmoDB:PKNOH_S08493400"/>
<reference evidence="3 4" key="1">
    <citation type="submission" date="2017-05" db="EMBL/GenBank/DDBJ databases">
        <title>PacBio assembly of a Plasmodium knowlesi genome sequence with Hi-C correction and manual annotation of the SICAvar gene family.</title>
        <authorList>
            <person name="Lapp S.A."/>
            <person name="Geraldo J.A."/>
            <person name="Chien J.-T."/>
            <person name="Ay F."/>
            <person name="Pakala S.B."/>
            <person name="Batugedara G."/>
            <person name="Humphrey J.C."/>
            <person name="Debarry J.D."/>
            <person name="Le Roch K.G."/>
            <person name="Galinski M.R."/>
            <person name="Kissinger J.C."/>
        </authorList>
    </citation>
    <scope>NUCLEOTIDE SEQUENCE [LARGE SCALE GENOMIC DNA]</scope>
    <source>
        <strain evidence="4">Malayan Strain Pk1 (A+)</strain>
    </source>
</reference>
<sequence length="194" mass="22186">MEIGESEKKGQPPPLGEKEEEKELSDKAVNESVVDEKNKELHVYPNKSIYEGGYLHGKKSGLGKLTKRNGEFYEGNFQNGQKHGGGFQRYSNGDFYYGEWKHNKKDGRGIFFFSATGEYYFGEWCTGSLISGAWIISSEAKYLGTFFRNLPKCKGEFFFGNDSKINVFYEQTLGISWGIEDRNAERVGLHWRLL</sequence>
<dbReference type="InterPro" id="IPR003409">
    <property type="entry name" value="MORN"/>
</dbReference>
<dbReference type="Pfam" id="PF02493">
    <property type="entry name" value="MORN"/>
    <property type="match status" value="3"/>
</dbReference>
<dbReference type="VEuPathDB" id="PlasmoDB:PKNH_0415700"/>
<dbReference type="SMART" id="SM00698">
    <property type="entry name" value="MORN"/>
    <property type="match status" value="4"/>
</dbReference>
<feature type="region of interest" description="Disordered" evidence="2">
    <location>
        <begin position="1"/>
        <end position="34"/>
    </location>
</feature>
<dbReference type="PANTHER" id="PTHR43215:SF14">
    <property type="entry name" value="RADIAL SPOKE HEAD 1 HOMOLOG"/>
    <property type="match status" value="1"/>
</dbReference>
<evidence type="ECO:0008006" key="5">
    <source>
        <dbReference type="Google" id="ProtNLM"/>
    </source>
</evidence>